<evidence type="ECO:0000313" key="2">
    <source>
        <dbReference type="Proteomes" id="UP000515203"/>
    </source>
</evidence>
<proteinExistence type="predicted"/>
<evidence type="ECO:0000256" key="1">
    <source>
        <dbReference type="SAM" id="MobiDB-lite"/>
    </source>
</evidence>
<feature type="region of interest" description="Disordered" evidence="1">
    <location>
        <begin position="506"/>
        <end position="549"/>
    </location>
</feature>
<feature type="region of interest" description="Disordered" evidence="1">
    <location>
        <begin position="242"/>
        <end position="343"/>
    </location>
</feature>
<keyword evidence="2" id="KW-1185">Reference proteome</keyword>
<dbReference type="GeneID" id="105743288"/>
<dbReference type="InterPro" id="IPR031473">
    <property type="entry name" value="DUF4684"/>
</dbReference>
<dbReference type="PANTHER" id="PTHR38493:SF1">
    <property type="entry name" value="SFI1 SPINDLE BODY DOMAIN-CONTAINING PROTEIN"/>
    <property type="match status" value="1"/>
</dbReference>
<organism evidence="2 3">
    <name type="scientific">Octodon degus</name>
    <name type="common">Degu</name>
    <name type="synonym">Sciurus degus</name>
    <dbReference type="NCBI Taxonomy" id="10160"/>
    <lineage>
        <taxon>Eukaryota</taxon>
        <taxon>Metazoa</taxon>
        <taxon>Chordata</taxon>
        <taxon>Craniata</taxon>
        <taxon>Vertebrata</taxon>
        <taxon>Euteleostomi</taxon>
        <taxon>Mammalia</taxon>
        <taxon>Eutheria</taxon>
        <taxon>Euarchontoglires</taxon>
        <taxon>Glires</taxon>
        <taxon>Rodentia</taxon>
        <taxon>Hystricomorpha</taxon>
        <taxon>Octodontidae</taxon>
        <taxon>Octodon</taxon>
    </lineage>
</organism>
<feature type="compositionally biased region" description="Polar residues" evidence="1">
    <location>
        <begin position="262"/>
        <end position="283"/>
    </location>
</feature>
<feature type="compositionally biased region" description="Polar residues" evidence="1">
    <location>
        <begin position="77"/>
        <end position="87"/>
    </location>
</feature>
<feature type="region of interest" description="Disordered" evidence="1">
    <location>
        <begin position="212"/>
        <end position="231"/>
    </location>
</feature>
<dbReference type="CTD" id="109314266"/>
<feature type="compositionally biased region" description="Basic residues" evidence="1">
    <location>
        <begin position="88"/>
        <end position="98"/>
    </location>
</feature>
<dbReference type="OrthoDB" id="9043019at2759"/>
<dbReference type="Proteomes" id="UP000515203">
    <property type="component" value="Unplaced"/>
</dbReference>
<dbReference type="PANTHER" id="PTHR38493">
    <property type="entry name" value="CHROMOSOME 1 OPEN READING FRAME 167"/>
    <property type="match status" value="1"/>
</dbReference>
<dbReference type="RefSeq" id="XP_023555159.1">
    <property type="nucleotide sequence ID" value="XM_023699391.1"/>
</dbReference>
<feature type="region of interest" description="Disordered" evidence="1">
    <location>
        <begin position="1"/>
        <end position="32"/>
    </location>
</feature>
<feature type="region of interest" description="Disordered" evidence="1">
    <location>
        <begin position="77"/>
        <end position="98"/>
    </location>
</feature>
<gene>
    <name evidence="3" type="primary">CUNH1orf167</name>
</gene>
<sequence length="961" mass="106858">MQLPQTHGVESYDELQGEANPGAGGFPQARQETQRALVGTVLYQKEQGQRHVQTNLISPHPRRGLALKDTTGWRVNSSFLQQSNVQPHTRRPPGKKPAARQNNLGLIMATSSPPQGSHRALAHLSPWPQNPEPRPTAGYAPPYGCTGPGTRFLGSLRGQTSRLTGEPLTLEDLAIPAQTQAQHPSCAVIHQLLASVQRLEWQAAHLRDWASWKPRGPTQQGPCLGNGQAFPTHLQHSRPVLASSDKRRHSHGHKETADPCVTQGTHTGHSDSWASNGPASPKTSLGMWTGHFHDSGQGVLPAQPLRPEHEGTLGPTCGRACRENPAASQGSGSKEAWPGSSAFSSAATARRVLSRREEVHIPREPGEGTALGPPDEALARRGVFQNEARDSVGLEACPTASRQLLSRCFRAWICVAQRQRAAVAAMALRHRRLLREGFRGLRWTLWLQEARMEVAGRRHAKTLLAQTFREWRLLVVDQKEGQLHVQPASRRYASWASKDQVVRLERDAAGCPTPRSRAGSLRREEGAQPPPSKPGQRPDSGDDGDGGDRRVQTLQVLQQLAVFLLWCQKDQARKEMRSLGKVTQRTQRTDVSPAASQPKRDWLCRCFWAWRRIMQREALCQGHLADHCRRTMRVYLEQWVRMKQLRASDAVKVTALSLCRWKAGNLALQSSARGLETVSLVSLQGACRRLALRRALLLWQTRLSQHQQANSFFQGTRERTVRCILNCWCVRVWGVNSLSGSSVATLVLEPLSSVLGGPLEPPTSWTLTVTGLYHRTSTICPARCGVQRGNASASRGRSLLLGVGWAARGGSDHPRVDTLLLSTLLTQRHWTPVQGTWREVAAHQAWHQSCRVALGLWQWQLAGTNSQTPDNRSWVACDHRIPVTEAFNSGSLVAASVPMWLGTELTEHPRLPWRCLDISLAPGQRLLREKHKCQSWVHGHLQKVMFQGWWQEVAQRRHLTR</sequence>
<dbReference type="AlphaFoldDB" id="A0A6P6D4W4"/>
<protein>
    <submittedName>
        <fullName evidence="3">Uncharacterized protein C1orf167 homolog</fullName>
    </submittedName>
</protein>
<feature type="region of interest" description="Disordered" evidence="1">
    <location>
        <begin position="355"/>
        <end position="375"/>
    </location>
</feature>
<feature type="compositionally biased region" description="Basic and acidic residues" evidence="1">
    <location>
        <begin position="355"/>
        <end position="366"/>
    </location>
</feature>
<name>A0A6P6D4W4_OCTDE</name>
<reference evidence="3" key="1">
    <citation type="submission" date="2025-08" db="UniProtKB">
        <authorList>
            <consortium name="RefSeq"/>
        </authorList>
    </citation>
    <scope>IDENTIFICATION</scope>
</reference>
<accession>A0A6P6D4W4</accession>
<evidence type="ECO:0000313" key="3">
    <source>
        <dbReference type="RefSeq" id="XP_023555159.1"/>
    </source>
</evidence>
<dbReference type="InParanoid" id="A0A6P6D4W4"/>